<organism evidence="2 3">
    <name type="scientific">Nesidiocoris tenuis</name>
    <dbReference type="NCBI Taxonomy" id="355587"/>
    <lineage>
        <taxon>Eukaryota</taxon>
        <taxon>Metazoa</taxon>
        <taxon>Ecdysozoa</taxon>
        <taxon>Arthropoda</taxon>
        <taxon>Hexapoda</taxon>
        <taxon>Insecta</taxon>
        <taxon>Pterygota</taxon>
        <taxon>Neoptera</taxon>
        <taxon>Paraneoptera</taxon>
        <taxon>Hemiptera</taxon>
        <taxon>Heteroptera</taxon>
        <taxon>Panheteroptera</taxon>
        <taxon>Cimicomorpha</taxon>
        <taxon>Miridae</taxon>
        <taxon>Dicyphina</taxon>
        <taxon>Nesidiocoris</taxon>
    </lineage>
</organism>
<feature type="compositionally biased region" description="Basic and acidic residues" evidence="1">
    <location>
        <begin position="30"/>
        <end position="48"/>
    </location>
</feature>
<evidence type="ECO:0000256" key="1">
    <source>
        <dbReference type="SAM" id="MobiDB-lite"/>
    </source>
</evidence>
<feature type="region of interest" description="Disordered" evidence="1">
    <location>
        <begin position="22"/>
        <end position="60"/>
    </location>
</feature>
<accession>A0A6H5FYE1</accession>
<evidence type="ECO:0000313" key="2">
    <source>
        <dbReference type="EMBL" id="CAA9994847.1"/>
    </source>
</evidence>
<name>A0A6H5FYE1_9HEMI</name>
<reference evidence="2 3" key="1">
    <citation type="submission" date="2020-02" db="EMBL/GenBank/DDBJ databases">
        <authorList>
            <person name="Ferguson B K."/>
        </authorList>
    </citation>
    <scope>NUCLEOTIDE SEQUENCE [LARGE SCALE GENOMIC DNA]</scope>
</reference>
<sequence>MSHHLYNFIVVAFAKEKFGTFVQTEQSGTRSERRNDVHQHNKTPRVESDDAPQIQTECHR</sequence>
<gene>
    <name evidence="2" type="ORF">NTEN_LOCUS1663</name>
</gene>
<dbReference type="AlphaFoldDB" id="A0A6H5FYE1"/>
<protein>
    <submittedName>
        <fullName evidence="2">Uncharacterized protein</fullName>
    </submittedName>
</protein>
<proteinExistence type="predicted"/>
<keyword evidence="3" id="KW-1185">Reference proteome</keyword>
<evidence type="ECO:0000313" key="3">
    <source>
        <dbReference type="Proteomes" id="UP000479000"/>
    </source>
</evidence>
<dbReference type="Proteomes" id="UP000479000">
    <property type="component" value="Unassembled WGS sequence"/>
</dbReference>
<feature type="non-terminal residue" evidence="2">
    <location>
        <position position="60"/>
    </location>
</feature>
<dbReference type="EMBL" id="CADCXU010002705">
    <property type="protein sequence ID" value="CAA9994847.1"/>
    <property type="molecule type" value="Genomic_DNA"/>
</dbReference>